<evidence type="ECO:0000256" key="3">
    <source>
        <dbReference type="ARBA" id="ARBA00022737"/>
    </source>
</evidence>
<dbReference type="CDD" id="cd20350">
    <property type="entry name" value="Rcat_RBR_RNF217"/>
    <property type="match status" value="1"/>
</dbReference>
<dbReference type="PANTHER" id="PTHR11685">
    <property type="entry name" value="RBR FAMILY RING FINGER AND IBR DOMAIN-CONTAINING"/>
    <property type="match status" value="1"/>
</dbReference>
<evidence type="ECO:0000256" key="7">
    <source>
        <dbReference type="SAM" id="Phobius"/>
    </source>
</evidence>
<keyword evidence="10" id="KW-1185">Reference proteome</keyword>
<keyword evidence="1" id="KW-0808">Transferase</keyword>
<evidence type="ECO:0000256" key="6">
    <source>
        <dbReference type="ARBA" id="ARBA00022833"/>
    </source>
</evidence>
<gene>
    <name evidence="9" type="primary">rnf217</name>
    <name evidence="9" type="ORF">TNCT_187242</name>
</gene>
<dbReference type="AlphaFoldDB" id="A0A8X6JB64"/>
<dbReference type="GO" id="GO:0016567">
    <property type="term" value="P:protein ubiquitination"/>
    <property type="evidence" value="ECO:0007669"/>
    <property type="project" value="InterPro"/>
</dbReference>
<evidence type="ECO:0000256" key="5">
    <source>
        <dbReference type="ARBA" id="ARBA00022786"/>
    </source>
</evidence>
<proteinExistence type="predicted"/>
<name>A0A8X6JB64_TRICU</name>
<dbReference type="InterPro" id="IPR044066">
    <property type="entry name" value="TRIAD_supradom"/>
</dbReference>
<evidence type="ECO:0000256" key="2">
    <source>
        <dbReference type="ARBA" id="ARBA00022723"/>
    </source>
</evidence>
<keyword evidence="5" id="KW-0833">Ubl conjugation pathway</keyword>
<evidence type="ECO:0000259" key="8">
    <source>
        <dbReference type="PROSITE" id="PS51873"/>
    </source>
</evidence>
<dbReference type="EMBL" id="BMAO01028957">
    <property type="protein sequence ID" value="GFR28440.1"/>
    <property type="molecule type" value="Genomic_DNA"/>
</dbReference>
<evidence type="ECO:0000256" key="4">
    <source>
        <dbReference type="ARBA" id="ARBA00022771"/>
    </source>
</evidence>
<keyword evidence="4" id="KW-0863">Zinc-finger</keyword>
<comment type="caution">
    <text evidence="9">The sequence shown here is derived from an EMBL/GenBank/DDBJ whole genome shotgun (WGS) entry which is preliminary data.</text>
</comment>
<keyword evidence="2" id="KW-0479">Metal-binding</keyword>
<dbReference type="InterPro" id="IPR031127">
    <property type="entry name" value="E3_UB_ligase_RBR"/>
</dbReference>
<dbReference type="PROSITE" id="PS51873">
    <property type="entry name" value="TRIAD"/>
    <property type="match status" value="1"/>
</dbReference>
<dbReference type="OrthoDB" id="69641at2759"/>
<keyword evidence="3" id="KW-0677">Repeat</keyword>
<evidence type="ECO:0000256" key="1">
    <source>
        <dbReference type="ARBA" id="ARBA00022679"/>
    </source>
</evidence>
<feature type="domain" description="RING-type" evidence="8">
    <location>
        <begin position="1"/>
        <end position="117"/>
    </location>
</feature>
<dbReference type="InterPro" id="IPR047552">
    <property type="entry name" value="Rcat_RBR_RNF217"/>
</dbReference>
<dbReference type="SUPFAM" id="SSF57850">
    <property type="entry name" value="RING/U-box"/>
    <property type="match status" value="2"/>
</dbReference>
<evidence type="ECO:0000313" key="10">
    <source>
        <dbReference type="Proteomes" id="UP000887116"/>
    </source>
</evidence>
<protein>
    <submittedName>
        <fullName evidence="9">Probable E3 ubiquitin-protein ligase RNF217</fullName>
    </submittedName>
</protein>
<dbReference type="GO" id="GO:0008270">
    <property type="term" value="F:zinc ion binding"/>
    <property type="evidence" value="ECO:0007669"/>
    <property type="project" value="UniProtKB-KW"/>
</dbReference>
<organism evidence="9 10">
    <name type="scientific">Trichonephila clavata</name>
    <name type="common">Joro spider</name>
    <name type="synonym">Nephila clavata</name>
    <dbReference type="NCBI Taxonomy" id="2740835"/>
    <lineage>
        <taxon>Eukaryota</taxon>
        <taxon>Metazoa</taxon>
        <taxon>Ecdysozoa</taxon>
        <taxon>Arthropoda</taxon>
        <taxon>Chelicerata</taxon>
        <taxon>Arachnida</taxon>
        <taxon>Araneae</taxon>
        <taxon>Araneomorphae</taxon>
        <taxon>Entelegynae</taxon>
        <taxon>Araneoidea</taxon>
        <taxon>Nephilidae</taxon>
        <taxon>Trichonephila</taxon>
    </lineage>
</organism>
<keyword evidence="7" id="KW-0472">Membrane</keyword>
<evidence type="ECO:0000313" key="9">
    <source>
        <dbReference type="EMBL" id="GFR28440.1"/>
    </source>
</evidence>
<dbReference type="Gene3D" id="1.20.120.1750">
    <property type="match status" value="1"/>
</dbReference>
<dbReference type="Proteomes" id="UP000887116">
    <property type="component" value="Unassembled WGS sequence"/>
</dbReference>
<dbReference type="GO" id="GO:0004842">
    <property type="term" value="F:ubiquitin-protein transferase activity"/>
    <property type="evidence" value="ECO:0007669"/>
    <property type="project" value="InterPro"/>
</dbReference>
<sequence length="201" mass="22698">MGHKDRVHKTDVACPSCQLEWCFNCHAPAHGVLTCRQYKKGDRLLRNWARTRTHGQLNAQKCPNCKVYIERTAGCDHMHCPLCNTDFCYKCGEKFRYLKFFGDHFSKLSIFGCKYRFKADQPFQRKAIRGAVFGGKVIAAPFLGALAICAGALAVGISLFVLPVYGGIRLHKRCESIKTTKAVRRQPPSTYPIPKNVLYLP</sequence>
<keyword evidence="7" id="KW-0812">Transmembrane</keyword>
<accession>A0A8X6JB64</accession>
<keyword evidence="6" id="KW-0862">Zinc</keyword>
<keyword evidence="7" id="KW-1133">Transmembrane helix</keyword>
<reference evidence="9" key="1">
    <citation type="submission" date="2020-07" db="EMBL/GenBank/DDBJ databases">
        <title>Multicomponent nature underlies the extraordinary mechanical properties of spider dragline silk.</title>
        <authorList>
            <person name="Kono N."/>
            <person name="Nakamura H."/>
            <person name="Mori M."/>
            <person name="Yoshida Y."/>
            <person name="Ohtoshi R."/>
            <person name="Malay A.D."/>
            <person name="Moran D.A.P."/>
            <person name="Tomita M."/>
            <person name="Numata K."/>
            <person name="Arakawa K."/>
        </authorList>
    </citation>
    <scope>NUCLEOTIDE SEQUENCE</scope>
</reference>
<dbReference type="Pfam" id="PF22191">
    <property type="entry name" value="IBR_1"/>
    <property type="match status" value="1"/>
</dbReference>
<feature type="transmembrane region" description="Helical" evidence="7">
    <location>
        <begin position="142"/>
        <end position="168"/>
    </location>
</feature>